<dbReference type="InterPro" id="IPR055787">
    <property type="entry name" value="DUF7363"/>
</dbReference>
<feature type="domain" description="DUF7363" evidence="3">
    <location>
        <begin position="708"/>
        <end position="812"/>
    </location>
</feature>
<proteinExistence type="predicted"/>
<gene>
    <name evidence="5" type="ORF">PQR08_30870</name>
</gene>
<organism evidence="5 6">
    <name type="scientific">Caballeronia jiangsuensis</name>
    <dbReference type="NCBI Taxonomy" id="1458357"/>
    <lineage>
        <taxon>Bacteria</taxon>
        <taxon>Pseudomonadati</taxon>
        <taxon>Pseudomonadota</taxon>
        <taxon>Betaproteobacteria</taxon>
        <taxon>Burkholderiales</taxon>
        <taxon>Burkholderiaceae</taxon>
        <taxon>Caballeronia</taxon>
    </lineage>
</organism>
<evidence type="ECO:0000313" key="6">
    <source>
        <dbReference type="Proteomes" id="UP001629462"/>
    </source>
</evidence>
<accession>A0ABW9CUW3</accession>
<feature type="region of interest" description="Disordered" evidence="1">
    <location>
        <begin position="632"/>
        <end position="709"/>
    </location>
</feature>
<reference evidence="5 6" key="1">
    <citation type="journal article" date="2024" name="Chem. Sci.">
        <title>Discovery of megapolipeptins by genome mining of a Burkholderiales bacteria collection.</title>
        <authorList>
            <person name="Paulo B.S."/>
            <person name="Recchia M.J.J."/>
            <person name="Lee S."/>
            <person name="Fergusson C.H."/>
            <person name="Romanowski S.B."/>
            <person name="Hernandez A."/>
            <person name="Krull N."/>
            <person name="Liu D.Y."/>
            <person name="Cavanagh H."/>
            <person name="Bos A."/>
            <person name="Gray C.A."/>
            <person name="Murphy B.T."/>
            <person name="Linington R.G."/>
            <person name="Eustaquio A.S."/>
        </authorList>
    </citation>
    <scope>NUCLEOTIDE SEQUENCE [LARGE SCALE GENOMIC DNA]</scope>
    <source>
        <strain evidence="5 6">RL17-374-BIF-D</strain>
    </source>
</reference>
<evidence type="ECO:0000259" key="2">
    <source>
        <dbReference type="Pfam" id="PF12770"/>
    </source>
</evidence>
<dbReference type="Proteomes" id="UP001629462">
    <property type="component" value="Unassembled WGS sequence"/>
</dbReference>
<sequence length="1223" mass="132217">MANHRTSSGEITFPDGIDFRRLASTLDGHPLARDLLAAGFTCNDAFRLELEHGGAPIVVDLVKLTVPALDGHVVVLVEREGAFTWRYPKGQETANGSDAGTLEFELLPIRRPGADDAGTLRIAQEVIAEWLGKPVCVYVLRFPDRASRMHGALAFEGDRHEGLVPLTALEPAEWGPGDLPARARPPGKILLLVHDLFSSTKDSFGGLASTEGGRGLLAAARARYDLVLGFDHHTLTQNPLQNAERLVRELAALGCAPGAVFDAIVLGRGGLVARSLIERVLPLKLPGLRAGKIVFVGCANGGTELARPENRKRMLNLYTNLTLAGARLVAPVDASTSGATLGAETFDGIFALVQQIAVTGIDESRVPGLAAMSTQGDFVRALNEAKISDSNAEAPRYLWTGATFDVAQGAAPGISPGFQDLLQYYAADPVFAQPNDLVVDCVSMGAFGLHDAWLGKPLLLSSMDRLYHTIYFTSANLHDRLGDWLLDMRGVFAQFQSTVRRIDGETPIADVPALIGDDPLAATVVVQRNKTRVYYHLLRADELRRAVGALGAETDPRLNVNAALRRDEAAKTKVASQSKSVTELDDVWEIGNPIVDGNGFRGQISGRTVVLENGEIIGFVPDAEWSKAFRRPMAEGAGSESAHEGQPMPQDDADQELDEQDESEASAAASAAQSADGTRPGENLASRQASAQAPGQGAESFPCHFESEMPSRPRIGELVTVSFRISREELHFETGATHAGGEAAVKDSVPIIVTASTSQNCRIEGDVRLSVPPPEPGVPRMVEFKVRGLSEGPAEVSIIASQEQRKLITIVLSPSFVAEMMQMSVQGTANLSDDEGGLIDLRIRDTSRNTDQTVRLEYDLSSDDLQVMLFGQSTDMNTQVRSAYIKSIYDDIEAFWAEANHASMQNPGAIGEFMETFQQNLCLRGAALCDQLVPIEVRRELWSAWSEKRIGAVRVYTREPSIPWEMLYLRDPSKGGNTEGGCFLAELGLLRWDSDYGYPPAVVTIDCEQTYYLIPDYPPPYTLSGTSEDRQLLKELFDARPLEATASSMHKLFGKGRFDLFHAGCHGEANQNQPWDGGLLLQPVGPGGKPEYLRDFFLQGHAGNRPLVFLNACQVGVPAAGMTGAAGLGITFLKSCNAAILVAPMWSVGDMTASLFARVFYQRLAEGAPLVTAVRQARNAAKEAGDPSWLAYSVWGHPYARLNVQRPARTRSPSAKEAVSMTG</sequence>
<evidence type="ECO:0000313" key="5">
    <source>
        <dbReference type="EMBL" id="MFM0521831.1"/>
    </source>
</evidence>
<protein>
    <submittedName>
        <fullName evidence="5">CHAT domain-containing protein</fullName>
    </submittedName>
</protein>
<dbReference type="InterPro" id="IPR055803">
    <property type="entry name" value="DUF7379"/>
</dbReference>
<dbReference type="Pfam" id="PF24063">
    <property type="entry name" value="DUF7363"/>
    <property type="match status" value="1"/>
</dbReference>
<feature type="domain" description="DUF7379" evidence="4">
    <location>
        <begin position="190"/>
        <end position="383"/>
    </location>
</feature>
<comment type="caution">
    <text evidence="5">The sequence shown here is derived from an EMBL/GenBank/DDBJ whole genome shotgun (WGS) entry which is preliminary data.</text>
</comment>
<feature type="compositionally biased region" description="Acidic residues" evidence="1">
    <location>
        <begin position="651"/>
        <end position="664"/>
    </location>
</feature>
<keyword evidence="6" id="KW-1185">Reference proteome</keyword>
<feature type="domain" description="CHAT" evidence="2">
    <location>
        <begin position="1026"/>
        <end position="1183"/>
    </location>
</feature>
<dbReference type="Pfam" id="PF24096">
    <property type="entry name" value="DUF7379"/>
    <property type="match status" value="1"/>
</dbReference>
<dbReference type="EMBL" id="JAQQDB010000040">
    <property type="protein sequence ID" value="MFM0521831.1"/>
    <property type="molecule type" value="Genomic_DNA"/>
</dbReference>
<name>A0ABW9CUW3_9BURK</name>
<dbReference type="InterPro" id="IPR024983">
    <property type="entry name" value="CHAT_dom"/>
</dbReference>
<evidence type="ECO:0000256" key="1">
    <source>
        <dbReference type="SAM" id="MobiDB-lite"/>
    </source>
</evidence>
<dbReference type="RefSeq" id="WP_408163482.1">
    <property type="nucleotide sequence ID" value="NZ_JAQQDB010000040.1"/>
</dbReference>
<evidence type="ECO:0000259" key="3">
    <source>
        <dbReference type="Pfam" id="PF24063"/>
    </source>
</evidence>
<evidence type="ECO:0000259" key="4">
    <source>
        <dbReference type="Pfam" id="PF24096"/>
    </source>
</evidence>
<dbReference type="Pfam" id="PF12770">
    <property type="entry name" value="CHAT"/>
    <property type="match status" value="1"/>
</dbReference>
<feature type="compositionally biased region" description="Low complexity" evidence="1">
    <location>
        <begin position="665"/>
        <end position="676"/>
    </location>
</feature>